<comment type="caution">
    <text evidence="1">The sequence shown here is derived from an EMBL/GenBank/DDBJ whole genome shotgun (WGS) entry which is preliminary data.</text>
</comment>
<dbReference type="Proteomes" id="UP000784294">
    <property type="component" value="Unassembled WGS sequence"/>
</dbReference>
<gene>
    <name evidence="1" type="ORF">PXEA_LOCUS30658</name>
</gene>
<proteinExistence type="predicted"/>
<evidence type="ECO:0000313" key="2">
    <source>
        <dbReference type="Proteomes" id="UP000784294"/>
    </source>
</evidence>
<dbReference type="AlphaFoldDB" id="A0A448XI40"/>
<protein>
    <submittedName>
        <fullName evidence="1">Uncharacterized protein</fullName>
    </submittedName>
</protein>
<sequence>MSHQSNRAEARRQCDLGVCRRVIGQDWPIVMLDQYVIVAMVERMRGGEEITFIVFTNEPVDQVFIIIEPPSTPLTGGGLVVGAMAVETFGWGWEADQPVNNWYRMQGRHTKLSPLLLAGLGYVPSGRMGASATVRIRKAPNWRLDDACVLLPSPGNRGAQWAAINAVYLAPPNTMLWRKNRYRQDDREIGTPVGVAWLDEDEHETSFRLKLDRSE</sequence>
<reference evidence="1" key="1">
    <citation type="submission" date="2018-11" db="EMBL/GenBank/DDBJ databases">
        <authorList>
            <consortium name="Pathogen Informatics"/>
        </authorList>
    </citation>
    <scope>NUCLEOTIDE SEQUENCE</scope>
</reference>
<evidence type="ECO:0000313" key="1">
    <source>
        <dbReference type="EMBL" id="VEL37218.1"/>
    </source>
</evidence>
<name>A0A448XI40_9PLAT</name>
<dbReference type="EMBL" id="CAAALY010254320">
    <property type="protein sequence ID" value="VEL37218.1"/>
    <property type="molecule type" value="Genomic_DNA"/>
</dbReference>
<keyword evidence="2" id="KW-1185">Reference proteome</keyword>
<accession>A0A448XI40</accession>
<organism evidence="1 2">
    <name type="scientific">Protopolystoma xenopodis</name>
    <dbReference type="NCBI Taxonomy" id="117903"/>
    <lineage>
        <taxon>Eukaryota</taxon>
        <taxon>Metazoa</taxon>
        <taxon>Spiralia</taxon>
        <taxon>Lophotrochozoa</taxon>
        <taxon>Platyhelminthes</taxon>
        <taxon>Monogenea</taxon>
        <taxon>Polyopisthocotylea</taxon>
        <taxon>Polystomatidea</taxon>
        <taxon>Polystomatidae</taxon>
        <taxon>Protopolystoma</taxon>
    </lineage>
</organism>